<evidence type="ECO:0000313" key="12">
    <source>
        <dbReference type="EMBL" id="PSL04055.1"/>
    </source>
</evidence>
<dbReference type="Pfam" id="PF00355">
    <property type="entry name" value="Rieske"/>
    <property type="match status" value="1"/>
</dbReference>
<evidence type="ECO:0000256" key="3">
    <source>
        <dbReference type="ARBA" id="ARBA00022714"/>
    </source>
</evidence>
<dbReference type="PRINTS" id="PR00162">
    <property type="entry name" value="RIESKE"/>
</dbReference>
<dbReference type="GO" id="GO:0016020">
    <property type="term" value="C:membrane"/>
    <property type="evidence" value="ECO:0007669"/>
    <property type="project" value="InterPro"/>
</dbReference>
<evidence type="ECO:0000256" key="5">
    <source>
        <dbReference type="ARBA" id="ARBA00023004"/>
    </source>
</evidence>
<keyword evidence="5" id="KW-0408">Iron</keyword>
<dbReference type="InterPro" id="IPR017941">
    <property type="entry name" value="Rieske_2Fe-2S"/>
</dbReference>
<dbReference type="PROSITE" id="PS51296">
    <property type="entry name" value="RIESKE"/>
    <property type="match status" value="1"/>
</dbReference>
<feature type="region of interest" description="Disordered" evidence="10">
    <location>
        <begin position="16"/>
        <end position="74"/>
    </location>
</feature>
<evidence type="ECO:0000256" key="8">
    <source>
        <dbReference type="ARBA" id="ARBA00029586"/>
    </source>
</evidence>
<comment type="caution">
    <text evidence="12">The sequence shown here is derived from an EMBL/GenBank/DDBJ whole genome shotgun (WGS) entry which is preliminary data.</text>
</comment>
<accession>A0A2P8E3K5</accession>
<dbReference type="InterPro" id="IPR014349">
    <property type="entry name" value="Rieske_Fe-S_prot"/>
</dbReference>
<dbReference type="RefSeq" id="WP_205740574.1">
    <property type="nucleotide sequence ID" value="NZ_ML142900.1"/>
</dbReference>
<keyword evidence="6" id="KW-0411">Iron-sulfur</keyword>
<feature type="compositionally biased region" description="Low complexity" evidence="10">
    <location>
        <begin position="38"/>
        <end position="54"/>
    </location>
</feature>
<evidence type="ECO:0000256" key="2">
    <source>
        <dbReference type="ARBA" id="ARBA00015816"/>
    </source>
</evidence>
<keyword evidence="4" id="KW-0479">Metal-binding</keyword>
<dbReference type="AlphaFoldDB" id="A0A2P8E3K5"/>
<dbReference type="Proteomes" id="UP000243528">
    <property type="component" value="Unassembled WGS sequence"/>
</dbReference>
<dbReference type="Gene3D" id="2.102.10.10">
    <property type="entry name" value="Rieske [2Fe-2S] iron-sulphur domain"/>
    <property type="match status" value="1"/>
</dbReference>
<sequence>MGAGAVGVAGVLAACGGEDAGDGTAGETPGTPSGGSTGRTQPDSSTGDTSTESSTGGGGTGGNDGQLTTTEEVPVGGGVILDGASVVVTQPTAGEFVAFSSICTHQGCAVTEVSDGVIRCPCHGSEFSATDGSVVRQPAPEPLPEVPITVEGGRIVRG</sequence>
<name>A0A2P8E3K5_9ACTN</name>
<dbReference type="CDD" id="cd03467">
    <property type="entry name" value="Rieske"/>
    <property type="match status" value="1"/>
</dbReference>
<dbReference type="InterPro" id="IPR005805">
    <property type="entry name" value="Rieske_Fe-S_prot_C"/>
</dbReference>
<dbReference type="GO" id="GO:0016705">
    <property type="term" value="F:oxidoreductase activity, acting on paired donors, with incorporation or reduction of molecular oxygen"/>
    <property type="evidence" value="ECO:0007669"/>
    <property type="project" value="UniProtKB-ARBA"/>
</dbReference>
<dbReference type="InterPro" id="IPR036922">
    <property type="entry name" value="Rieske_2Fe-2S_sf"/>
</dbReference>
<dbReference type="GO" id="GO:0046872">
    <property type="term" value="F:metal ion binding"/>
    <property type="evidence" value="ECO:0007669"/>
    <property type="project" value="UniProtKB-KW"/>
</dbReference>
<dbReference type="SUPFAM" id="SSF50022">
    <property type="entry name" value="ISP domain"/>
    <property type="match status" value="1"/>
</dbReference>
<feature type="domain" description="Rieske" evidence="11">
    <location>
        <begin position="65"/>
        <end position="157"/>
    </location>
</feature>
<evidence type="ECO:0000259" key="11">
    <source>
        <dbReference type="PROSITE" id="PS51296"/>
    </source>
</evidence>
<keyword evidence="13" id="KW-1185">Reference proteome</keyword>
<evidence type="ECO:0000256" key="9">
    <source>
        <dbReference type="ARBA" id="ARBA00034078"/>
    </source>
</evidence>
<keyword evidence="3" id="KW-0001">2Fe-2S</keyword>
<evidence type="ECO:0000256" key="1">
    <source>
        <dbReference type="ARBA" id="ARBA00002494"/>
    </source>
</evidence>
<evidence type="ECO:0000256" key="10">
    <source>
        <dbReference type="SAM" id="MobiDB-lite"/>
    </source>
</evidence>
<feature type="compositionally biased region" description="Gly residues" evidence="10">
    <location>
        <begin position="55"/>
        <end position="64"/>
    </location>
</feature>
<reference evidence="12 13" key="1">
    <citation type="submission" date="2018-03" db="EMBL/GenBank/DDBJ databases">
        <title>Genomic Encyclopedia of Archaeal and Bacterial Type Strains, Phase II (KMG-II): from individual species to whole genera.</title>
        <authorList>
            <person name="Goeker M."/>
        </authorList>
    </citation>
    <scope>NUCLEOTIDE SEQUENCE [LARGE SCALE GENOMIC DNA]</scope>
    <source>
        <strain evidence="12 13">DSM 45211</strain>
    </source>
</reference>
<protein>
    <recommendedName>
        <fullName evidence="2">Cytochrome bc1 complex Rieske iron-sulfur subunit</fullName>
    </recommendedName>
    <alternativeName>
        <fullName evidence="8">Cytochrome bc1 reductase complex subunit QcrA</fullName>
    </alternativeName>
</protein>
<evidence type="ECO:0000313" key="13">
    <source>
        <dbReference type="Proteomes" id="UP000243528"/>
    </source>
</evidence>
<evidence type="ECO:0000256" key="4">
    <source>
        <dbReference type="ARBA" id="ARBA00022723"/>
    </source>
</evidence>
<dbReference type="EMBL" id="PYGE01000006">
    <property type="protein sequence ID" value="PSL04055.1"/>
    <property type="molecule type" value="Genomic_DNA"/>
</dbReference>
<evidence type="ECO:0000256" key="6">
    <source>
        <dbReference type="ARBA" id="ARBA00023014"/>
    </source>
</evidence>
<keyword evidence="7" id="KW-1015">Disulfide bond</keyword>
<gene>
    <name evidence="12" type="ORF">CLV30_10657</name>
</gene>
<dbReference type="PANTHER" id="PTHR10134">
    <property type="entry name" value="CYTOCHROME B-C1 COMPLEX SUBUNIT RIESKE, MITOCHONDRIAL"/>
    <property type="match status" value="1"/>
</dbReference>
<comment type="cofactor">
    <cofactor evidence="9">
        <name>[2Fe-2S] cluster</name>
        <dbReference type="ChEBI" id="CHEBI:190135"/>
    </cofactor>
</comment>
<dbReference type="GO" id="GO:0051537">
    <property type="term" value="F:2 iron, 2 sulfur cluster binding"/>
    <property type="evidence" value="ECO:0007669"/>
    <property type="project" value="UniProtKB-KW"/>
</dbReference>
<proteinExistence type="predicted"/>
<organism evidence="12 13">
    <name type="scientific">Haloactinopolyspora alba</name>
    <dbReference type="NCBI Taxonomy" id="648780"/>
    <lineage>
        <taxon>Bacteria</taxon>
        <taxon>Bacillati</taxon>
        <taxon>Actinomycetota</taxon>
        <taxon>Actinomycetes</taxon>
        <taxon>Jiangellales</taxon>
        <taxon>Jiangellaceae</taxon>
        <taxon>Haloactinopolyspora</taxon>
    </lineage>
</organism>
<comment type="function">
    <text evidence="1">Iron-sulfur subunit of the cytochrome bc1 complex, an essential component of the respiratory electron transport chain required for ATP synthesis. The bc1 complex catalyzes the oxidation of menaquinol and the reduction of cytochrome c in the respiratory chain. The bc1 complex operates through a Q-cycle mechanism that couples electron transfer to generation of the proton gradient that drives ATP synthesis.</text>
</comment>
<dbReference type="GO" id="GO:0004497">
    <property type="term" value="F:monooxygenase activity"/>
    <property type="evidence" value="ECO:0007669"/>
    <property type="project" value="UniProtKB-ARBA"/>
</dbReference>
<dbReference type="FunFam" id="2.102.10.10:FF:000016">
    <property type="entry name" value="Nitrite reductase/ring-hydroxylating ferredoxin subunit"/>
    <property type="match status" value="1"/>
</dbReference>
<evidence type="ECO:0000256" key="7">
    <source>
        <dbReference type="ARBA" id="ARBA00023157"/>
    </source>
</evidence>